<organism evidence="2 3">
    <name type="scientific">Chromohalobacter japonicus</name>
    <dbReference type="NCBI Taxonomy" id="223900"/>
    <lineage>
        <taxon>Bacteria</taxon>
        <taxon>Pseudomonadati</taxon>
        <taxon>Pseudomonadota</taxon>
        <taxon>Gammaproteobacteria</taxon>
        <taxon>Oceanospirillales</taxon>
        <taxon>Halomonadaceae</taxon>
        <taxon>Chromohalobacter</taxon>
    </lineage>
</organism>
<accession>A0A1Q8TGT8</accession>
<dbReference type="Pfam" id="PF00117">
    <property type="entry name" value="GATase"/>
    <property type="match status" value="1"/>
</dbReference>
<dbReference type="STRING" id="223900.GCA_000821045_00188"/>
<dbReference type="RefSeq" id="WP_075368005.1">
    <property type="nucleotide sequence ID" value="NZ_MSDQ01000005.1"/>
</dbReference>
<dbReference type="GO" id="GO:0005829">
    <property type="term" value="C:cytosol"/>
    <property type="evidence" value="ECO:0007669"/>
    <property type="project" value="TreeGrafter"/>
</dbReference>
<name>A0A1Q8TGT8_9GAMM</name>
<evidence type="ECO:0000313" key="2">
    <source>
        <dbReference type="EMBL" id="OLO12899.1"/>
    </source>
</evidence>
<evidence type="ECO:0000313" key="3">
    <source>
        <dbReference type="Proteomes" id="UP000186806"/>
    </source>
</evidence>
<evidence type="ECO:0000259" key="1">
    <source>
        <dbReference type="Pfam" id="PF00117"/>
    </source>
</evidence>
<proteinExistence type="predicted"/>
<keyword evidence="2" id="KW-0315">Glutamine amidotransferase</keyword>
<comment type="caution">
    <text evidence="2">The sequence shown here is derived from an EMBL/GenBank/DDBJ whole genome shotgun (WGS) entry which is preliminary data.</text>
</comment>
<feature type="domain" description="Glutamine amidotransferase" evidence="1">
    <location>
        <begin position="44"/>
        <end position="178"/>
    </location>
</feature>
<dbReference type="PROSITE" id="PS51273">
    <property type="entry name" value="GATASE_TYPE_1"/>
    <property type="match status" value="1"/>
</dbReference>
<dbReference type="PANTHER" id="PTHR42695:SF5">
    <property type="entry name" value="GLUTAMINE AMIDOTRANSFERASE YLR126C-RELATED"/>
    <property type="match status" value="1"/>
</dbReference>
<dbReference type="PANTHER" id="PTHR42695">
    <property type="entry name" value="GLUTAMINE AMIDOTRANSFERASE YLR126C-RELATED"/>
    <property type="match status" value="1"/>
</dbReference>
<dbReference type="EMBL" id="MSDQ01000005">
    <property type="protein sequence ID" value="OLO12899.1"/>
    <property type="molecule type" value="Genomic_DNA"/>
</dbReference>
<keyword evidence="3" id="KW-1185">Reference proteome</keyword>
<dbReference type="SUPFAM" id="SSF52317">
    <property type="entry name" value="Class I glutamine amidotransferase-like"/>
    <property type="match status" value="1"/>
</dbReference>
<sequence length="235" mass="26201">MHIYFLQHADYLGPARFADWLTGMGHSHNTCHLYADEAPPRFDNFDALIVLDAPFGLHEGAPPTWLQRERKLIARMLKSGKPLLGVGIGAQLIAEALGAIVSRGTYAERGWQTITLADESPFDLPERFEAFTWHHDVFGLPDEALPLGGSTASPLQGFAWDGGRVVALQCHLEATATSVSVLYDHLAAFDERLAATDGAYLQSRETVMEEPRRFDRLAALLDRVMLDWLRHARRP</sequence>
<dbReference type="InterPro" id="IPR044992">
    <property type="entry name" value="ChyE-like"/>
</dbReference>
<dbReference type="CDD" id="cd01741">
    <property type="entry name" value="GATase1_1"/>
    <property type="match status" value="1"/>
</dbReference>
<reference evidence="2 3" key="1">
    <citation type="submission" date="2016-12" db="EMBL/GenBank/DDBJ databases">
        <title>Draft genome sequences of strains Salinicola socius SMB35, Salinicola sp. MH3R3-1 and Chromohalobacter sp. SMB17 from the Verkhnekamsk potash mining region of Russia.</title>
        <authorList>
            <person name="Mavrodi D.V."/>
            <person name="Olsson B.E."/>
            <person name="Korsakova E.S."/>
            <person name="Pyankova A."/>
            <person name="Mavrodi O.V."/>
            <person name="Plotnikova E.G."/>
        </authorList>
    </citation>
    <scope>NUCLEOTIDE SEQUENCE [LARGE SCALE GENOMIC DNA]</scope>
    <source>
        <strain evidence="2 3">SMB17</strain>
    </source>
</reference>
<dbReference type="Proteomes" id="UP000186806">
    <property type="component" value="Unassembled WGS sequence"/>
</dbReference>
<protein>
    <submittedName>
        <fullName evidence="2">Glutamine amidotransferase</fullName>
    </submittedName>
</protein>
<dbReference type="Gene3D" id="3.40.50.880">
    <property type="match status" value="1"/>
</dbReference>
<dbReference type="AlphaFoldDB" id="A0A1Q8TGT8"/>
<dbReference type="InterPro" id="IPR017926">
    <property type="entry name" value="GATASE"/>
</dbReference>
<dbReference type="InterPro" id="IPR029062">
    <property type="entry name" value="Class_I_gatase-like"/>
</dbReference>
<dbReference type="GO" id="GO:0016740">
    <property type="term" value="F:transferase activity"/>
    <property type="evidence" value="ECO:0007669"/>
    <property type="project" value="UniProtKB-KW"/>
</dbReference>
<keyword evidence="2" id="KW-0808">Transferase</keyword>
<gene>
    <name evidence="2" type="ORF">BTW10_02450</name>
</gene>